<sequence>MGPRCRRSSATRWPRASRRHRGSGSGRSCRSSPRHPPIRWRQPASDCGFSPCPSAAATRRWWGPGLRAGPGNDAYLLKTVAAKDVWVRPPVRAQAELTVTAPRPSGPRRRRPAPAASAHRGCCPTCSGWAATANAPKAWPAAEHRPRPLPRLPLPARRRRARMRVGAAGRAAADHRRRRCRRRGVAATPRTLWSLTVDRERSGSLAQSVERLGLSPGRCATRCPTTRGWCSAAWNARWPSWPPAAQRPTRRRHRAGVHARPDPGGNAGPVRVAAESMVRDVDWTMTDIGKRIERGLFLTALLRATLGTARSRAASS</sequence>
<evidence type="ECO:0000256" key="1">
    <source>
        <dbReference type="SAM" id="MobiDB-lite"/>
    </source>
</evidence>
<gene>
    <name evidence="3" type="ORF">I553_3613</name>
</gene>
<feature type="domain" description="DUF403" evidence="2">
    <location>
        <begin position="272"/>
        <end position="309"/>
    </location>
</feature>
<feature type="region of interest" description="Disordered" evidence="1">
    <location>
        <begin position="164"/>
        <end position="183"/>
    </location>
</feature>
<protein>
    <submittedName>
        <fullName evidence="3">A predicted alpha-helical domain with a conserved ER motif family protein</fullName>
    </submittedName>
</protein>
<proteinExistence type="predicted"/>
<dbReference type="AlphaFoldDB" id="X8BMT2"/>
<organism evidence="3">
    <name type="scientific">Mycobacterium xenopi 4042</name>
    <dbReference type="NCBI Taxonomy" id="1299334"/>
    <lineage>
        <taxon>Bacteria</taxon>
        <taxon>Bacillati</taxon>
        <taxon>Actinomycetota</taxon>
        <taxon>Actinomycetes</taxon>
        <taxon>Mycobacteriales</taxon>
        <taxon>Mycobacteriaceae</taxon>
        <taxon>Mycobacterium</taxon>
    </lineage>
</organism>
<accession>X8BMT2</accession>
<feature type="region of interest" description="Disordered" evidence="1">
    <location>
        <begin position="1"/>
        <end position="43"/>
    </location>
</feature>
<dbReference type="InterPro" id="IPR007296">
    <property type="entry name" value="DUF403"/>
</dbReference>
<reference evidence="3" key="1">
    <citation type="submission" date="2014-01" db="EMBL/GenBank/DDBJ databases">
        <authorList>
            <person name="Brown-Elliot B."/>
            <person name="Wallace R."/>
            <person name="Lenaerts A."/>
            <person name="Ordway D."/>
            <person name="DeGroote M.A."/>
            <person name="Parker T."/>
            <person name="Sizemore C."/>
            <person name="Tallon L.J."/>
            <person name="Sadzewicz L.K."/>
            <person name="Sengamalay N."/>
            <person name="Fraser C.M."/>
            <person name="Hine E."/>
            <person name="Shefchek K.A."/>
            <person name="Das S.P."/>
            <person name="Tettelin H."/>
        </authorList>
    </citation>
    <scope>NUCLEOTIDE SEQUENCE [LARGE SCALE GENOMIC DNA]</scope>
    <source>
        <strain evidence="3">4042</strain>
    </source>
</reference>
<dbReference type="Pfam" id="PF04168">
    <property type="entry name" value="Alpha-E"/>
    <property type="match status" value="1"/>
</dbReference>
<dbReference type="EMBL" id="JAOB01000036">
    <property type="protein sequence ID" value="EUA44548.1"/>
    <property type="molecule type" value="Genomic_DNA"/>
</dbReference>
<evidence type="ECO:0000259" key="2">
    <source>
        <dbReference type="Pfam" id="PF04168"/>
    </source>
</evidence>
<dbReference type="PATRIC" id="fig|1299334.3.peg.3790"/>
<feature type="region of interest" description="Disordered" evidence="1">
    <location>
        <begin position="241"/>
        <end position="270"/>
    </location>
</feature>
<comment type="caution">
    <text evidence="3">The sequence shown here is derived from an EMBL/GenBank/DDBJ whole genome shotgun (WGS) entry which is preliminary data.</text>
</comment>
<feature type="compositionally biased region" description="Basic residues" evidence="1">
    <location>
        <begin position="248"/>
        <end position="257"/>
    </location>
</feature>
<name>X8BMT2_MYCXE</name>
<evidence type="ECO:0000313" key="3">
    <source>
        <dbReference type="EMBL" id="EUA44548.1"/>
    </source>
</evidence>
<feature type="compositionally biased region" description="Basic residues" evidence="1">
    <location>
        <begin position="1"/>
        <end position="22"/>
    </location>
</feature>